<sequence>MKAITVEITRLVDDSAYPPLVECLLVDAQGQAHRFVEKDAIVSSTPVTVDGLPRPGVLACEVELEWVDAAGRSLVRASTTKPWGVESTAGSSNFVVLVEQLQEV</sequence>
<reference evidence="1" key="1">
    <citation type="submission" date="2023-06" db="EMBL/GenBank/DDBJ databases">
        <authorList>
            <person name="Jiang Y."/>
            <person name="Liu Q."/>
        </authorList>
    </citation>
    <scope>NUCLEOTIDE SEQUENCE</scope>
    <source>
        <strain evidence="1">CGMCC 1.12090</strain>
    </source>
</reference>
<dbReference type="EMBL" id="JAUKVY010000021">
    <property type="protein sequence ID" value="MDO1535576.1"/>
    <property type="molecule type" value="Genomic_DNA"/>
</dbReference>
<dbReference type="RefSeq" id="WP_301813336.1">
    <property type="nucleotide sequence ID" value="NZ_JAUJZH010000021.1"/>
</dbReference>
<evidence type="ECO:0000313" key="2">
    <source>
        <dbReference type="Proteomes" id="UP001169027"/>
    </source>
</evidence>
<comment type="caution">
    <text evidence="1">The sequence shown here is derived from an EMBL/GenBank/DDBJ whole genome shotgun (WGS) entry which is preliminary data.</text>
</comment>
<organism evidence="1 2">
    <name type="scientific">Variovorax ginsengisoli</name>
    <dbReference type="NCBI Taxonomy" id="363844"/>
    <lineage>
        <taxon>Bacteria</taxon>
        <taxon>Pseudomonadati</taxon>
        <taxon>Pseudomonadota</taxon>
        <taxon>Betaproteobacteria</taxon>
        <taxon>Burkholderiales</taxon>
        <taxon>Comamonadaceae</taxon>
        <taxon>Variovorax</taxon>
    </lineage>
</organism>
<protein>
    <submittedName>
        <fullName evidence="1">Uncharacterized protein</fullName>
    </submittedName>
</protein>
<keyword evidence="2" id="KW-1185">Reference proteome</keyword>
<dbReference type="Proteomes" id="UP001169027">
    <property type="component" value="Unassembled WGS sequence"/>
</dbReference>
<name>A0ABT8S9I6_9BURK</name>
<evidence type="ECO:0000313" key="1">
    <source>
        <dbReference type="EMBL" id="MDO1535576.1"/>
    </source>
</evidence>
<accession>A0ABT8S9I6</accession>
<proteinExistence type="predicted"/>
<gene>
    <name evidence="1" type="ORF">Q2T77_25140</name>
</gene>